<dbReference type="PROSITE" id="PS51845">
    <property type="entry name" value="PDEASE_I_2"/>
    <property type="match status" value="1"/>
</dbReference>
<dbReference type="GO" id="GO:0004114">
    <property type="term" value="F:3',5'-cyclic-nucleotide phosphodiesterase activity"/>
    <property type="evidence" value="ECO:0007669"/>
    <property type="project" value="InterPro"/>
</dbReference>
<evidence type="ECO:0000256" key="3">
    <source>
        <dbReference type="PIRSR" id="PIRSR623088-1"/>
    </source>
</evidence>
<dbReference type="PRINTS" id="PR00387">
    <property type="entry name" value="PDIESTERASE1"/>
</dbReference>
<sequence length="382" mass="43552">MSTLTSMAVDFGEFNSWHFNWLDVEPQKQVAMAGWIILQNAASHKDLNPSSEVTLKFLKTVHANYNADLPFHTFSHAVDALHTCWRYMCLASAHSFLTGIEQFILLVSAISHDVGHFGLNNPHLIEVGHDIALTYNDKSPLENMHCATTFKIMASEQDANIFQFFRRSDFFEARRICIEAILHTDMVHHFACVKEIDVLYQMHADDSGNDLAQLFPDRDTKQKIMNLFLHSADVSNPCKPWSICHPWAMRCLEEFFNQGDQERSLGIPVQMLNDRTKVNRPFSQIGFVEFMIVPLEAAKVKLFPALYETAEHLKANMQEWARLWIDEVNPLDEERAKVQSRVNKACDMLAQARASAIVYTNTGEETSAEINYDSVASRLSHG</sequence>
<organism evidence="7">
    <name type="scientific">Zooxanthella nutricula</name>
    <dbReference type="NCBI Taxonomy" id="1333877"/>
    <lineage>
        <taxon>Eukaryota</taxon>
        <taxon>Sar</taxon>
        <taxon>Alveolata</taxon>
        <taxon>Dinophyceae</taxon>
        <taxon>Peridiniales</taxon>
        <taxon>Peridiniales incertae sedis</taxon>
        <taxon>Zooxanthella</taxon>
    </lineage>
</organism>
<evidence type="ECO:0000313" key="7">
    <source>
        <dbReference type="EMBL" id="CAD9578857.1"/>
    </source>
</evidence>
<dbReference type="GO" id="GO:0046872">
    <property type="term" value="F:metal ion binding"/>
    <property type="evidence" value="ECO:0007669"/>
    <property type="project" value="UniProtKB-KW"/>
</dbReference>
<feature type="binding site" evidence="5">
    <location>
        <position position="233"/>
    </location>
    <ligand>
        <name>Zn(2+)</name>
        <dbReference type="ChEBI" id="CHEBI:29105"/>
        <label>1</label>
    </ligand>
</feature>
<dbReference type="Pfam" id="PF00233">
    <property type="entry name" value="PDEase_I"/>
    <property type="match status" value="1"/>
</dbReference>
<dbReference type="InterPro" id="IPR002073">
    <property type="entry name" value="PDEase_catalytic_dom"/>
</dbReference>
<dbReference type="CDD" id="cd00077">
    <property type="entry name" value="HDc"/>
    <property type="match status" value="1"/>
</dbReference>
<dbReference type="SUPFAM" id="SSF109604">
    <property type="entry name" value="HD-domain/PDEase-like"/>
    <property type="match status" value="1"/>
</dbReference>
<evidence type="ECO:0000256" key="2">
    <source>
        <dbReference type="ARBA" id="ARBA00022801"/>
    </source>
</evidence>
<accession>A0A7S2KK41</accession>
<dbReference type="InterPro" id="IPR023088">
    <property type="entry name" value="PDEase"/>
</dbReference>
<gene>
    <name evidence="7" type="ORF">BRAN1462_LOCUS30760</name>
</gene>
<dbReference type="EMBL" id="HBGW01048267">
    <property type="protein sequence ID" value="CAD9578857.1"/>
    <property type="molecule type" value="Transcribed_RNA"/>
</dbReference>
<dbReference type="GO" id="GO:0007165">
    <property type="term" value="P:signal transduction"/>
    <property type="evidence" value="ECO:0007669"/>
    <property type="project" value="InterPro"/>
</dbReference>
<evidence type="ECO:0000256" key="4">
    <source>
        <dbReference type="PIRSR" id="PIRSR623088-2"/>
    </source>
</evidence>
<protein>
    <recommendedName>
        <fullName evidence="6">PDEase domain-containing protein</fullName>
    </recommendedName>
</protein>
<feature type="binding site" evidence="5">
    <location>
        <position position="112"/>
    </location>
    <ligand>
        <name>Zn(2+)</name>
        <dbReference type="ChEBI" id="CHEBI:29105"/>
        <label>1</label>
    </ligand>
</feature>
<dbReference type="AlphaFoldDB" id="A0A7S2KK41"/>
<feature type="binding site" evidence="5">
    <location>
        <position position="76"/>
    </location>
    <ligand>
        <name>Zn(2+)</name>
        <dbReference type="ChEBI" id="CHEBI:29105"/>
        <label>1</label>
    </ligand>
</feature>
<dbReference type="PANTHER" id="PTHR11347">
    <property type="entry name" value="CYCLIC NUCLEOTIDE PHOSPHODIESTERASE"/>
    <property type="match status" value="1"/>
</dbReference>
<evidence type="ECO:0000259" key="6">
    <source>
        <dbReference type="PROSITE" id="PS51845"/>
    </source>
</evidence>
<keyword evidence="1 5" id="KW-0479">Metal-binding</keyword>
<proteinExistence type="predicted"/>
<feature type="binding site" evidence="4">
    <location>
        <position position="113"/>
    </location>
    <ligand>
        <name>AMP</name>
        <dbReference type="ChEBI" id="CHEBI:456215"/>
    </ligand>
</feature>
<dbReference type="Gene3D" id="1.10.1300.10">
    <property type="entry name" value="3'5'-cyclic nucleotide phosphodiesterase, catalytic domain"/>
    <property type="match status" value="1"/>
</dbReference>
<name>A0A7S2KK41_9DINO</name>
<feature type="binding site" evidence="4">
    <location>
        <position position="233"/>
    </location>
    <ligand>
        <name>AMP</name>
        <dbReference type="ChEBI" id="CHEBI:456215"/>
    </ligand>
</feature>
<feature type="binding site" evidence="5">
    <location>
        <position position="113"/>
    </location>
    <ligand>
        <name>Zn(2+)</name>
        <dbReference type="ChEBI" id="CHEBI:29105"/>
        <label>2</label>
    </ligand>
</feature>
<dbReference type="InterPro" id="IPR003607">
    <property type="entry name" value="HD/PDEase_dom"/>
</dbReference>
<evidence type="ECO:0000256" key="5">
    <source>
        <dbReference type="PIRSR" id="PIRSR623088-3"/>
    </source>
</evidence>
<reference evidence="7" key="1">
    <citation type="submission" date="2021-01" db="EMBL/GenBank/DDBJ databases">
        <authorList>
            <person name="Corre E."/>
            <person name="Pelletier E."/>
            <person name="Niang G."/>
            <person name="Scheremetjew M."/>
            <person name="Finn R."/>
            <person name="Kale V."/>
            <person name="Holt S."/>
            <person name="Cochrane G."/>
            <person name="Meng A."/>
            <person name="Brown T."/>
            <person name="Cohen L."/>
        </authorList>
    </citation>
    <scope>NUCLEOTIDE SEQUENCE</scope>
    <source>
        <strain evidence="7">RCC3387</strain>
    </source>
</reference>
<dbReference type="InterPro" id="IPR036971">
    <property type="entry name" value="PDEase_catalytic_dom_sf"/>
</dbReference>
<evidence type="ECO:0000256" key="1">
    <source>
        <dbReference type="ARBA" id="ARBA00022723"/>
    </source>
</evidence>
<feature type="binding site" evidence="5">
    <location>
        <position position="113"/>
    </location>
    <ligand>
        <name>Zn(2+)</name>
        <dbReference type="ChEBI" id="CHEBI:29105"/>
        <label>1</label>
    </ligand>
</feature>
<feature type="domain" description="PDEase" evidence="6">
    <location>
        <begin position="1"/>
        <end position="327"/>
    </location>
</feature>
<feature type="binding site" evidence="4">
    <location>
        <begin position="72"/>
        <end position="76"/>
    </location>
    <ligand>
        <name>AMP</name>
        <dbReference type="ChEBI" id="CHEBI:456215"/>
    </ligand>
</feature>
<feature type="binding site" evidence="4">
    <location>
        <position position="284"/>
    </location>
    <ligand>
        <name>AMP</name>
        <dbReference type="ChEBI" id="CHEBI:456215"/>
    </ligand>
</feature>
<keyword evidence="2" id="KW-0378">Hydrolase</keyword>
<feature type="active site" description="Proton donor" evidence="3">
    <location>
        <position position="72"/>
    </location>
</feature>